<keyword evidence="3" id="KW-1185">Reference proteome</keyword>
<reference evidence="2 3" key="1">
    <citation type="submission" date="2018-06" db="EMBL/GenBank/DDBJ databases">
        <authorList>
            <consortium name="Pathogen Informatics"/>
            <person name="Doyle S."/>
        </authorList>
    </citation>
    <scope>NUCLEOTIDE SEQUENCE [LARGE SCALE GENOMIC DNA]</scope>
    <source>
        <strain evidence="2 3">NCTC9935</strain>
    </source>
</reference>
<feature type="region of interest" description="Disordered" evidence="1">
    <location>
        <begin position="148"/>
        <end position="200"/>
    </location>
</feature>
<accession>A0A2X0U4F1</accession>
<proteinExistence type="predicted"/>
<dbReference type="EMBL" id="UAPR01000002">
    <property type="protein sequence ID" value="SPT55125.1"/>
    <property type="molecule type" value="Genomic_DNA"/>
</dbReference>
<feature type="compositionally biased region" description="Polar residues" evidence="1">
    <location>
        <begin position="157"/>
        <end position="166"/>
    </location>
</feature>
<evidence type="ECO:0000313" key="2">
    <source>
        <dbReference type="EMBL" id="SPT55125.1"/>
    </source>
</evidence>
<feature type="compositionally biased region" description="Polar residues" evidence="1">
    <location>
        <begin position="175"/>
        <end position="200"/>
    </location>
</feature>
<dbReference type="AlphaFoldDB" id="A0A2X0U4F1"/>
<evidence type="ECO:0000313" key="3">
    <source>
        <dbReference type="Proteomes" id="UP000250192"/>
    </source>
</evidence>
<organism evidence="2 3">
    <name type="scientific">Schaalia odontolytica</name>
    <dbReference type="NCBI Taxonomy" id="1660"/>
    <lineage>
        <taxon>Bacteria</taxon>
        <taxon>Bacillati</taxon>
        <taxon>Actinomycetota</taxon>
        <taxon>Actinomycetes</taxon>
        <taxon>Actinomycetales</taxon>
        <taxon>Actinomycetaceae</taxon>
        <taxon>Schaalia</taxon>
    </lineage>
</organism>
<dbReference type="Proteomes" id="UP000250192">
    <property type="component" value="Unassembled WGS sequence"/>
</dbReference>
<gene>
    <name evidence="2" type="ORF">NCTC9935_00618</name>
</gene>
<name>A0A2X0U4F1_9ACTO</name>
<sequence length="200" mass="22259">MLPCRRANATKQATLRSHDKESHQTGCYTTRGSDMPTTLSLPGPQGDRATGHKMTTPPPGSTYARLHGPRCATSPPTLLSMRVVRRGGYDTRKTGWETTIWKGYCVPDGKVTYPQEPFLSRTHDHTAGRPTQAWVRLQDWWMARPRARNTADAHQPTCGTVRQQAGRTPRRAASLSYSSMIPHSSYRPQNHSSTTLTSTT</sequence>
<feature type="region of interest" description="Disordered" evidence="1">
    <location>
        <begin position="1"/>
        <end position="55"/>
    </location>
</feature>
<protein>
    <submittedName>
        <fullName evidence="2">Uncharacterized protein</fullName>
    </submittedName>
</protein>
<feature type="compositionally biased region" description="Polar residues" evidence="1">
    <location>
        <begin position="24"/>
        <end position="40"/>
    </location>
</feature>
<evidence type="ECO:0000256" key="1">
    <source>
        <dbReference type="SAM" id="MobiDB-lite"/>
    </source>
</evidence>